<evidence type="ECO:0000259" key="20">
    <source>
        <dbReference type="Pfam" id="PF25237"/>
    </source>
</evidence>
<dbReference type="Pfam" id="PF04387">
    <property type="entry name" value="PTPLA"/>
    <property type="match status" value="1"/>
</dbReference>
<evidence type="ECO:0000256" key="15">
    <source>
        <dbReference type="ARBA" id="ARBA00023303"/>
    </source>
</evidence>
<evidence type="ECO:0000256" key="13">
    <source>
        <dbReference type="ARBA" id="ARBA00023160"/>
    </source>
</evidence>
<keyword evidence="8" id="KW-0276">Fatty acid metabolism</keyword>
<keyword evidence="11" id="KW-0443">Lipid metabolism</keyword>
<evidence type="ECO:0000256" key="16">
    <source>
        <dbReference type="SAM" id="MobiDB-lite"/>
    </source>
</evidence>
<dbReference type="InterPro" id="IPR010920">
    <property type="entry name" value="LSM_dom_sf"/>
</dbReference>
<keyword evidence="15" id="KW-0407">Ion channel</keyword>
<evidence type="ECO:0000256" key="11">
    <source>
        <dbReference type="ARBA" id="ARBA00023098"/>
    </source>
</evidence>
<comment type="similarity">
    <text evidence="3">Belongs to the very long-chain fatty acids dehydratase HACD family.</text>
</comment>
<dbReference type="PANTHER" id="PTHR43634">
    <property type="entry name" value="OW CONDUCTANCE MECHANOSENSITIVE CHANNEL"/>
    <property type="match status" value="1"/>
</dbReference>
<feature type="non-terminal residue" evidence="21">
    <location>
        <position position="1"/>
    </location>
</feature>
<evidence type="ECO:0000256" key="7">
    <source>
        <dbReference type="ARBA" id="ARBA00022692"/>
    </source>
</evidence>
<proteinExistence type="inferred from homology"/>
<dbReference type="Pfam" id="PF00924">
    <property type="entry name" value="MS_channel_2nd"/>
    <property type="match status" value="1"/>
</dbReference>
<feature type="transmembrane region" description="Helical" evidence="17">
    <location>
        <begin position="152"/>
        <end position="172"/>
    </location>
</feature>
<comment type="similarity">
    <text evidence="4">Belongs to the MscS (TC 1.A.23) family.</text>
</comment>
<dbReference type="InterPro" id="IPR006685">
    <property type="entry name" value="MscS_channel_2nd"/>
</dbReference>
<dbReference type="InterPro" id="IPR045042">
    <property type="entry name" value="YnaI-like"/>
</dbReference>
<dbReference type="InterPro" id="IPR057483">
    <property type="entry name" value="MSL2/3_TM_dom"/>
</dbReference>
<keyword evidence="12 17" id="KW-0472">Membrane</keyword>
<dbReference type="PANTHER" id="PTHR43634:SF16">
    <property type="entry name" value="MECHANOSENSITIVE ION CHANNEL PROTEIN 2, CHLOROPLASTIC"/>
    <property type="match status" value="1"/>
</dbReference>
<feature type="compositionally biased region" description="Low complexity" evidence="16">
    <location>
        <begin position="660"/>
        <end position="671"/>
    </location>
</feature>
<feature type="transmembrane region" description="Helical" evidence="17">
    <location>
        <begin position="867"/>
        <end position="889"/>
    </location>
</feature>
<feature type="transmembrane region" description="Helical" evidence="17">
    <location>
        <begin position="234"/>
        <end position="258"/>
    </location>
</feature>
<dbReference type="InterPro" id="IPR056876">
    <property type="entry name" value="Msl2-3_C"/>
</dbReference>
<keyword evidence="6" id="KW-0444">Lipid biosynthesis</keyword>
<accession>A0ABQ7XZ50</accession>
<feature type="transmembrane region" description="Helical" evidence="17">
    <location>
        <begin position="265"/>
        <end position="284"/>
    </location>
</feature>
<comment type="pathway">
    <text evidence="2">Lipid metabolism; fatty acid biosynthesis.</text>
</comment>
<evidence type="ECO:0000256" key="3">
    <source>
        <dbReference type="ARBA" id="ARBA00007811"/>
    </source>
</evidence>
<keyword evidence="7 17" id="KW-0812">Transmembrane</keyword>
<evidence type="ECO:0000256" key="1">
    <source>
        <dbReference type="ARBA" id="ARBA00004141"/>
    </source>
</evidence>
<feature type="transmembrane region" description="Helical" evidence="17">
    <location>
        <begin position="825"/>
        <end position="847"/>
    </location>
</feature>
<comment type="subcellular location">
    <subcellularLocation>
        <location evidence="1">Membrane</location>
        <topology evidence="1">Multi-pass membrane protein</topology>
    </subcellularLocation>
</comment>
<dbReference type="InterPro" id="IPR023408">
    <property type="entry name" value="MscS_beta-dom_sf"/>
</dbReference>
<feature type="domain" description="Mechanosensitive ion channel protein 2/3 C-terminal" evidence="19">
    <location>
        <begin position="358"/>
        <end position="444"/>
    </location>
</feature>
<organism evidence="21 22">
    <name type="scientific">Brassica napus</name>
    <name type="common">Rape</name>
    <dbReference type="NCBI Taxonomy" id="3708"/>
    <lineage>
        <taxon>Eukaryota</taxon>
        <taxon>Viridiplantae</taxon>
        <taxon>Streptophyta</taxon>
        <taxon>Embryophyta</taxon>
        <taxon>Tracheophyta</taxon>
        <taxon>Spermatophyta</taxon>
        <taxon>Magnoliopsida</taxon>
        <taxon>eudicotyledons</taxon>
        <taxon>Gunneridae</taxon>
        <taxon>Pentapetalae</taxon>
        <taxon>rosids</taxon>
        <taxon>malvids</taxon>
        <taxon>Brassicales</taxon>
        <taxon>Brassicaceae</taxon>
        <taxon>Brassiceae</taxon>
        <taxon>Brassica</taxon>
    </lineage>
</organism>
<protein>
    <recommendedName>
        <fullName evidence="5">very-long-chain (3R)-3-hydroxyacyl-CoA dehydratase</fullName>
        <ecNumber evidence="5">4.2.1.134</ecNumber>
    </recommendedName>
</protein>
<dbReference type="Pfam" id="PF25237">
    <property type="entry name" value="MSL2_3"/>
    <property type="match status" value="1"/>
</dbReference>
<dbReference type="Pfam" id="PF24956">
    <property type="entry name" value="Msl2-3_C"/>
    <property type="match status" value="1"/>
</dbReference>
<feature type="region of interest" description="Disordered" evidence="16">
    <location>
        <begin position="494"/>
        <end position="602"/>
    </location>
</feature>
<evidence type="ECO:0000256" key="2">
    <source>
        <dbReference type="ARBA" id="ARBA00005194"/>
    </source>
</evidence>
<feature type="region of interest" description="Disordered" evidence="16">
    <location>
        <begin position="618"/>
        <end position="671"/>
    </location>
</feature>
<dbReference type="Proteomes" id="UP000824890">
    <property type="component" value="Unassembled WGS sequence"/>
</dbReference>
<feature type="compositionally biased region" description="Polar residues" evidence="16">
    <location>
        <begin position="505"/>
        <end position="524"/>
    </location>
</feature>
<evidence type="ECO:0000256" key="12">
    <source>
        <dbReference type="ARBA" id="ARBA00023136"/>
    </source>
</evidence>
<evidence type="ECO:0000256" key="10">
    <source>
        <dbReference type="ARBA" id="ARBA00023065"/>
    </source>
</evidence>
<evidence type="ECO:0000259" key="19">
    <source>
        <dbReference type="Pfam" id="PF24956"/>
    </source>
</evidence>
<name>A0ABQ7XZ50_BRANA</name>
<dbReference type="SUPFAM" id="SSF50182">
    <property type="entry name" value="Sm-like ribonucleoproteins"/>
    <property type="match status" value="1"/>
</dbReference>
<evidence type="ECO:0000256" key="8">
    <source>
        <dbReference type="ARBA" id="ARBA00022832"/>
    </source>
</evidence>
<evidence type="ECO:0000256" key="17">
    <source>
        <dbReference type="SAM" id="Phobius"/>
    </source>
</evidence>
<feature type="transmembrane region" description="Helical" evidence="17">
    <location>
        <begin position="193"/>
        <end position="214"/>
    </location>
</feature>
<feature type="domain" description="Mechanosensitive channel protein 2/3 transmembrane" evidence="20">
    <location>
        <begin position="152"/>
        <end position="281"/>
    </location>
</feature>
<evidence type="ECO:0000313" key="22">
    <source>
        <dbReference type="Proteomes" id="UP000824890"/>
    </source>
</evidence>
<evidence type="ECO:0000256" key="14">
    <source>
        <dbReference type="ARBA" id="ARBA00023239"/>
    </source>
</evidence>
<sequence>NMSLYGSLQLSHGFGLVRNQWCYKPQNSAIRRRPHVSKGPLLLDSPLGQHGFRNILLSDYLRRPICSVPCRTTTFRCHAFSAGGNVIEPAIKAATLVLAKSHRLLQQFPLVYKLVPAVALLIFSLWGLVPLVRQGRNLLLNKNDNGWKKSGTYHIMTSYVQPLLLWSGALFICRALDPIVLPTEASKIVKDRLLNFVRSLSTVLAFAYCISSLIQQTQKLFSETSDPNDTRNMGFQFAGKAVYSAVWVAAVSLFMELLGFSTQKWLTAGGLGTVLITLAGREILTNFLSSVMIHATRPFVLNEWIQTKIEGYEVSGTVEHVGWWSPTIIRGEDREAIHIPNHKFTVNVVRNLTQKTHWRIKTHLAISHLDVNKINNIVADMRKVLAKNPQVEQQRLHRRIFLENVNPENQALVILISCFVKTSHFEEYLCVKEAILLDLLRVISHHRARLATPIRTIRKMYTDADMENAPFGESMYGPGGVASRRPLMLIEPSYKINGEDKSKSQNRASKPTTAEQENKAPSSPKTKETPTSPDPKANVKAGESDTNKVPDDKPGTKPVSKPATIAKDTTEASGKAKRSGGATPKNDTQKETDGSTSSMSLEENIVLGVALEGSKRTLPIEEEMHSSPPTETTDGKELTGAARRSGNGTTLVAEKEQKDGQSQTSSSGAASNSWSKLLSLSSTFNGDVSIHHPSSVPHSLQLDRLCWMVLYFAVKTLKETGHENVYDAVEKPLQLAQTAAVLEIFHGLLGLVRSPVSATLPQIGSRLFLTWGILYSFPEVQSHFLVASLVISWSITEIIRYSFFGLKEALGFAPSWHLWLRYSSFLVLYPTGITSEVGLIYLALPHIKTSEMYSVRMPNTLNFSFDFFYATILVLAIYVPGTASFDLFLHHISPICSPHMYRYMLGQRKRALSKSKKE</sequence>
<feature type="transmembrane region" description="Helical" evidence="17">
    <location>
        <begin position="784"/>
        <end position="804"/>
    </location>
</feature>
<evidence type="ECO:0000313" key="21">
    <source>
        <dbReference type="EMBL" id="KAH0861171.1"/>
    </source>
</evidence>
<dbReference type="Gene3D" id="2.30.30.60">
    <property type="match status" value="1"/>
</dbReference>
<keyword evidence="9 17" id="KW-1133">Transmembrane helix</keyword>
<evidence type="ECO:0000259" key="18">
    <source>
        <dbReference type="Pfam" id="PF00924"/>
    </source>
</evidence>
<evidence type="ECO:0000256" key="5">
    <source>
        <dbReference type="ARBA" id="ARBA00013122"/>
    </source>
</evidence>
<feature type="domain" description="Mechanosensitive ion channel MscS" evidence="18">
    <location>
        <begin position="283"/>
        <end position="353"/>
    </location>
</feature>
<keyword evidence="10" id="KW-0813">Transport</keyword>
<dbReference type="EC" id="4.2.1.134" evidence="5"/>
<dbReference type="InterPro" id="IPR007482">
    <property type="entry name" value="Tyr_Pase-like_PTPLA"/>
</dbReference>
<feature type="transmembrane region" description="Helical" evidence="17">
    <location>
        <begin position="110"/>
        <end position="132"/>
    </location>
</feature>
<keyword evidence="10" id="KW-0406">Ion transport</keyword>
<dbReference type="Gene3D" id="1.10.287.1260">
    <property type="match status" value="1"/>
</dbReference>
<keyword evidence="22" id="KW-1185">Reference proteome</keyword>
<comment type="caution">
    <text evidence="21">The sequence shown here is derived from an EMBL/GenBank/DDBJ whole genome shotgun (WGS) entry which is preliminary data.</text>
</comment>
<keyword evidence="14" id="KW-0456">Lyase</keyword>
<reference evidence="21 22" key="1">
    <citation type="submission" date="2021-05" db="EMBL/GenBank/DDBJ databases">
        <title>Genome Assembly of Synthetic Allotetraploid Brassica napus Reveals Homoeologous Exchanges between Subgenomes.</title>
        <authorList>
            <person name="Davis J.T."/>
        </authorList>
    </citation>
    <scope>NUCLEOTIDE SEQUENCE [LARGE SCALE GENOMIC DNA]</scope>
    <source>
        <strain evidence="22">cv. Da-Ae</strain>
        <tissue evidence="21">Seedling</tissue>
    </source>
</reference>
<keyword evidence="13" id="KW-0275">Fatty acid biosynthesis</keyword>
<evidence type="ECO:0000256" key="6">
    <source>
        <dbReference type="ARBA" id="ARBA00022516"/>
    </source>
</evidence>
<evidence type="ECO:0000256" key="4">
    <source>
        <dbReference type="ARBA" id="ARBA00008017"/>
    </source>
</evidence>
<evidence type="ECO:0000256" key="9">
    <source>
        <dbReference type="ARBA" id="ARBA00022989"/>
    </source>
</evidence>
<feature type="compositionally biased region" description="Basic and acidic residues" evidence="16">
    <location>
        <begin position="542"/>
        <end position="555"/>
    </location>
</feature>
<dbReference type="EMBL" id="JAGKQM010000019">
    <property type="protein sequence ID" value="KAH0861171.1"/>
    <property type="molecule type" value="Genomic_DNA"/>
</dbReference>
<gene>
    <name evidence="21" type="ORF">HID58_089432</name>
</gene>